<dbReference type="Proteomes" id="UP001589738">
    <property type="component" value="Unassembled WGS sequence"/>
</dbReference>
<evidence type="ECO:0000256" key="5">
    <source>
        <dbReference type="SAM" id="Phobius"/>
    </source>
</evidence>
<evidence type="ECO:0000256" key="3">
    <source>
        <dbReference type="ARBA" id="ARBA00022989"/>
    </source>
</evidence>
<feature type="domain" description="Amino acid permease/ SLC12A" evidence="6">
    <location>
        <begin position="16"/>
        <end position="383"/>
    </location>
</feature>
<keyword evidence="3 5" id="KW-1133">Transmembrane helix</keyword>
<sequence length="458" mass="50314">MPAERIELRRSLKLSHIVLMGIGYMTPMVVFDTFGIASEATAGHVPTAYILALVAMLLTALSYKQMIQVYPTAGSAYTYTQKSINPHLGFLVGWAALMDYLFLPMVNALIFQIYLSSIFPEVPEWIWVAGFVIVVTFFNLMSINSTANFNTFLVILQGTIILLFIGVAIKYLLSDGGVEQAFSIQPFFEQGLDSSLLIAGATLMCFSYLGFDAVAMLAEETPHPKKTIPKAIFLTALLGGLMFIVTSYFIQLLFPNPQNFTDLEASSPEIAASIGGAIFQIIFIAGGIAGTLSSGIASHASVSRLLYVMGRDKILPERIFGYVHPKLRTPALNIIIVGIASLSAIFFSLATAASFINFGALIAFTFVNLSVIAHYAFKNKQYTTLKGLFSYVIMPLLGAGAIFVLWLNLEKSSIILGATWLAFGLLYLIYLTRMFTRKISNIEFNEMEELEPTTLIKM</sequence>
<feature type="transmembrane region" description="Helical" evidence="5">
    <location>
        <begin position="231"/>
        <end position="250"/>
    </location>
</feature>
<evidence type="ECO:0000256" key="2">
    <source>
        <dbReference type="ARBA" id="ARBA00022692"/>
    </source>
</evidence>
<dbReference type="InterPro" id="IPR050367">
    <property type="entry name" value="APC_superfamily"/>
</dbReference>
<dbReference type="InterPro" id="IPR004841">
    <property type="entry name" value="AA-permease/SLC12A_dom"/>
</dbReference>
<evidence type="ECO:0000256" key="4">
    <source>
        <dbReference type="ARBA" id="ARBA00023136"/>
    </source>
</evidence>
<proteinExistence type="predicted"/>
<dbReference type="Gene3D" id="1.20.1740.10">
    <property type="entry name" value="Amino acid/polyamine transporter I"/>
    <property type="match status" value="1"/>
</dbReference>
<feature type="transmembrane region" description="Helical" evidence="5">
    <location>
        <begin position="388"/>
        <end position="407"/>
    </location>
</feature>
<feature type="transmembrane region" description="Helical" evidence="5">
    <location>
        <begin position="88"/>
        <end position="113"/>
    </location>
</feature>
<protein>
    <submittedName>
        <fullName evidence="7">APC family permease</fullName>
    </submittedName>
</protein>
<comment type="caution">
    <text evidence="7">The sequence shown here is derived from an EMBL/GenBank/DDBJ whole genome shotgun (WGS) entry which is preliminary data.</text>
</comment>
<evidence type="ECO:0000256" key="1">
    <source>
        <dbReference type="ARBA" id="ARBA00004141"/>
    </source>
</evidence>
<evidence type="ECO:0000259" key="6">
    <source>
        <dbReference type="Pfam" id="PF00324"/>
    </source>
</evidence>
<feature type="transmembrane region" description="Helical" evidence="5">
    <location>
        <begin position="153"/>
        <end position="173"/>
    </location>
</feature>
<dbReference type="PIRSF" id="PIRSF006060">
    <property type="entry name" value="AA_transporter"/>
    <property type="match status" value="1"/>
</dbReference>
<dbReference type="RefSeq" id="WP_160547911.1">
    <property type="nucleotide sequence ID" value="NZ_JBHLUU010000106.1"/>
</dbReference>
<feature type="transmembrane region" description="Helical" evidence="5">
    <location>
        <begin position="12"/>
        <end position="36"/>
    </location>
</feature>
<organism evidence="7 8">
    <name type="scientific">Robertmurraya beringensis</name>
    <dbReference type="NCBI Taxonomy" id="641660"/>
    <lineage>
        <taxon>Bacteria</taxon>
        <taxon>Bacillati</taxon>
        <taxon>Bacillota</taxon>
        <taxon>Bacilli</taxon>
        <taxon>Bacillales</taxon>
        <taxon>Bacillaceae</taxon>
        <taxon>Robertmurraya</taxon>
    </lineage>
</organism>
<feature type="transmembrane region" description="Helical" evidence="5">
    <location>
        <begin position="270"/>
        <end position="297"/>
    </location>
</feature>
<keyword evidence="8" id="KW-1185">Reference proteome</keyword>
<feature type="transmembrane region" description="Helical" evidence="5">
    <location>
        <begin position="331"/>
        <end position="349"/>
    </location>
</feature>
<dbReference type="PANTHER" id="PTHR42770:SF8">
    <property type="entry name" value="PUTRESCINE IMPORTER PUUP"/>
    <property type="match status" value="1"/>
</dbReference>
<feature type="transmembrane region" description="Helical" evidence="5">
    <location>
        <begin position="355"/>
        <end position="376"/>
    </location>
</feature>
<name>A0ABV6KT69_9BACI</name>
<dbReference type="EMBL" id="JBHLUU010000106">
    <property type="protein sequence ID" value="MFC0476527.1"/>
    <property type="molecule type" value="Genomic_DNA"/>
</dbReference>
<comment type="subcellular location">
    <subcellularLocation>
        <location evidence="1">Membrane</location>
        <topology evidence="1">Multi-pass membrane protein</topology>
    </subcellularLocation>
</comment>
<gene>
    <name evidence="7" type="ORF">ACFFHF_15055</name>
</gene>
<evidence type="ECO:0000313" key="8">
    <source>
        <dbReference type="Proteomes" id="UP001589738"/>
    </source>
</evidence>
<feature type="transmembrane region" description="Helical" evidence="5">
    <location>
        <begin position="125"/>
        <end position="141"/>
    </location>
</feature>
<evidence type="ECO:0000313" key="7">
    <source>
        <dbReference type="EMBL" id="MFC0476527.1"/>
    </source>
</evidence>
<feature type="transmembrane region" description="Helical" evidence="5">
    <location>
        <begin position="48"/>
        <end position="67"/>
    </location>
</feature>
<accession>A0ABV6KT69</accession>
<feature type="transmembrane region" description="Helical" evidence="5">
    <location>
        <begin position="196"/>
        <end position="219"/>
    </location>
</feature>
<keyword evidence="4 5" id="KW-0472">Membrane</keyword>
<dbReference type="Pfam" id="PF00324">
    <property type="entry name" value="AA_permease"/>
    <property type="match status" value="1"/>
</dbReference>
<reference evidence="7 8" key="1">
    <citation type="submission" date="2024-09" db="EMBL/GenBank/DDBJ databases">
        <authorList>
            <person name="Sun Q."/>
            <person name="Mori K."/>
        </authorList>
    </citation>
    <scope>NUCLEOTIDE SEQUENCE [LARGE SCALE GENOMIC DNA]</scope>
    <source>
        <strain evidence="7 8">CGMCC 1.9126</strain>
    </source>
</reference>
<keyword evidence="2 5" id="KW-0812">Transmembrane</keyword>
<feature type="transmembrane region" description="Helical" evidence="5">
    <location>
        <begin position="413"/>
        <end position="431"/>
    </location>
</feature>
<dbReference type="PANTHER" id="PTHR42770">
    <property type="entry name" value="AMINO ACID TRANSPORTER-RELATED"/>
    <property type="match status" value="1"/>
</dbReference>